<keyword evidence="2" id="KW-0812">Transmembrane</keyword>
<keyword evidence="1" id="KW-0175">Coiled coil</keyword>
<gene>
    <name evidence="3" type="ORF">LACBIDRAFT_321541</name>
</gene>
<evidence type="ECO:0000313" key="4">
    <source>
        <dbReference type="Proteomes" id="UP000001194"/>
    </source>
</evidence>
<evidence type="ECO:0000256" key="1">
    <source>
        <dbReference type="SAM" id="Coils"/>
    </source>
</evidence>
<dbReference type="GeneID" id="6070105"/>
<dbReference type="OrthoDB" id="440424at2759"/>
<feature type="transmembrane region" description="Helical" evidence="2">
    <location>
        <begin position="106"/>
        <end position="129"/>
    </location>
</feature>
<dbReference type="KEGG" id="lbc:LACBIDRAFT_321541"/>
<sequence>MPGPTTQQICTTVPTVEGLRELLFSYVTMPTHWQQICITVPTAEGLRRGAEMFHREIVTNCITVPTVEGLRQGAEMFHREIVLKHPFLLASGLVLLAYNPKSPFAVVYYVVYGIPKAIIVGLLHCLGFGRSYAAGYQSRVYKGIIPRSSTFSASQSSGARGGTFSKFWLLVGLGFGISSLCFAVGWGFMVTLMIVYEALVASSCNEHAMNRFLESSVQVGSIYVTVQIDASALVMCWSCAPVVALSKSDCLLTNYSSTVDMDPSSSTAAAHNSRGPRIAEKEKGDRNNVRTLSLNLIEARDIKKSEAIPFFSAKFWELILELLRYHHMKDKYDQAKMIRDKHQRDLEAANAKMKRLQAENEYVVDFDQPSASEAQLCQASHRCNAPGRSRLA</sequence>
<name>B0CTB1_LACBS</name>
<dbReference type="EMBL" id="DS547092">
    <property type="protein sequence ID" value="EDR14465.1"/>
    <property type="molecule type" value="Genomic_DNA"/>
</dbReference>
<protein>
    <submittedName>
        <fullName evidence="3">Predicted protein</fullName>
    </submittedName>
</protein>
<feature type="coiled-coil region" evidence="1">
    <location>
        <begin position="332"/>
        <end position="359"/>
    </location>
</feature>
<accession>B0CTB1</accession>
<dbReference type="RefSeq" id="XP_001875024.1">
    <property type="nucleotide sequence ID" value="XM_001874989.1"/>
</dbReference>
<dbReference type="Proteomes" id="UP000001194">
    <property type="component" value="Unassembled WGS sequence"/>
</dbReference>
<organism evidence="4">
    <name type="scientific">Laccaria bicolor (strain S238N-H82 / ATCC MYA-4686)</name>
    <name type="common">Bicoloured deceiver</name>
    <name type="synonym">Laccaria laccata var. bicolor</name>
    <dbReference type="NCBI Taxonomy" id="486041"/>
    <lineage>
        <taxon>Eukaryota</taxon>
        <taxon>Fungi</taxon>
        <taxon>Dikarya</taxon>
        <taxon>Basidiomycota</taxon>
        <taxon>Agaricomycotina</taxon>
        <taxon>Agaricomycetes</taxon>
        <taxon>Agaricomycetidae</taxon>
        <taxon>Agaricales</taxon>
        <taxon>Agaricineae</taxon>
        <taxon>Hydnangiaceae</taxon>
        <taxon>Laccaria</taxon>
    </lineage>
</organism>
<evidence type="ECO:0000256" key="2">
    <source>
        <dbReference type="SAM" id="Phobius"/>
    </source>
</evidence>
<dbReference type="AlphaFoldDB" id="B0CTB1"/>
<keyword evidence="2" id="KW-0472">Membrane</keyword>
<feature type="transmembrane region" description="Helical" evidence="2">
    <location>
        <begin position="167"/>
        <end position="196"/>
    </location>
</feature>
<keyword evidence="4" id="KW-1185">Reference proteome</keyword>
<proteinExistence type="predicted"/>
<dbReference type="InParanoid" id="B0CTB1"/>
<keyword evidence="2" id="KW-1133">Transmembrane helix</keyword>
<reference evidence="3 4" key="1">
    <citation type="journal article" date="2008" name="Nature">
        <title>The genome of Laccaria bicolor provides insights into mycorrhizal symbiosis.</title>
        <authorList>
            <person name="Martin F."/>
            <person name="Aerts A."/>
            <person name="Ahren D."/>
            <person name="Brun A."/>
            <person name="Danchin E.G.J."/>
            <person name="Duchaussoy F."/>
            <person name="Gibon J."/>
            <person name="Kohler A."/>
            <person name="Lindquist E."/>
            <person name="Pereda V."/>
            <person name="Salamov A."/>
            <person name="Shapiro H.J."/>
            <person name="Wuyts J."/>
            <person name="Blaudez D."/>
            <person name="Buee M."/>
            <person name="Brokstein P."/>
            <person name="Canbaeck B."/>
            <person name="Cohen D."/>
            <person name="Courty P.E."/>
            <person name="Coutinho P.M."/>
            <person name="Delaruelle C."/>
            <person name="Detter J.C."/>
            <person name="Deveau A."/>
            <person name="DiFazio S."/>
            <person name="Duplessis S."/>
            <person name="Fraissinet-Tachet L."/>
            <person name="Lucic E."/>
            <person name="Frey-Klett P."/>
            <person name="Fourrey C."/>
            <person name="Feussner I."/>
            <person name="Gay G."/>
            <person name="Grimwood J."/>
            <person name="Hoegger P.J."/>
            <person name="Jain P."/>
            <person name="Kilaru S."/>
            <person name="Labbe J."/>
            <person name="Lin Y.C."/>
            <person name="Legue V."/>
            <person name="Le Tacon F."/>
            <person name="Marmeisse R."/>
            <person name="Melayah D."/>
            <person name="Montanini B."/>
            <person name="Muratet M."/>
            <person name="Nehls U."/>
            <person name="Niculita-Hirzel H."/>
            <person name="Oudot-Le Secq M.P."/>
            <person name="Peter M."/>
            <person name="Quesneville H."/>
            <person name="Rajashekar B."/>
            <person name="Reich M."/>
            <person name="Rouhier N."/>
            <person name="Schmutz J."/>
            <person name="Yin T."/>
            <person name="Chalot M."/>
            <person name="Henrissat B."/>
            <person name="Kuees U."/>
            <person name="Lucas S."/>
            <person name="Van de Peer Y."/>
            <person name="Podila G.K."/>
            <person name="Polle A."/>
            <person name="Pukkila P.J."/>
            <person name="Richardson P.M."/>
            <person name="Rouze P."/>
            <person name="Sanders I.R."/>
            <person name="Stajich J.E."/>
            <person name="Tunlid A."/>
            <person name="Tuskan G."/>
            <person name="Grigoriev I.V."/>
        </authorList>
    </citation>
    <scope>NUCLEOTIDE SEQUENCE [LARGE SCALE GENOMIC DNA]</scope>
    <source>
        <strain evidence="4">S238N-H82 / ATCC MYA-4686</strain>
    </source>
</reference>
<evidence type="ECO:0000313" key="3">
    <source>
        <dbReference type="EMBL" id="EDR14465.1"/>
    </source>
</evidence>
<dbReference type="HOGENOM" id="CLU_704121_0_0_1"/>
<feature type="transmembrane region" description="Helical" evidence="2">
    <location>
        <begin position="81"/>
        <end position="100"/>
    </location>
</feature>